<evidence type="ECO:0000313" key="5">
    <source>
        <dbReference type="Proteomes" id="UP000719412"/>
    </source>
</evidence>
<feature type="compositionally biased region" description="Polar residues" evidence="2">
    <location>
        <begin position="37"/>
        <end position="46"/>
    </location>
</feature>
<feature type="region of interest" description="Disordered" evidence="2">
    <location>
        <begin position="650"/>
        <end position="684"/>
    </location>
</feature>
<dbReference type="Gene3D" id="2.40.70.10">
    <property type="entry name" value="Acid Proteases"/>
    <property type="match status" value="1"/>
</dbReference>
<dbReference type="InterPro" id="IPR001878">
    <property type="entry name" value="Znf_CCHC"/>
</dbReference>
<reference evidence="4" key="2">
    <citation type="submission" date="2021-08" db="EMBL/GenBank/DDBJ databases">
        <authorList>
            <person name="Eriksson T."/>
        </authorList>
    </citation>
    <scope>NUCLEOTIDE SEQUENCE</scope>
    <source>
        <strain evidence="4">Stoneville</strain>
        <tissue evidence="4">Whole head</tissue>
    </source>
</reference>
<keyword evidence="1" id="KW-0863">Zinc-finger</keyword>
<evidence type="ECO:0000259" key="3">
    <source>
        <dbReference type="PROSITE" id="PS50158"/>
    </source>
</evidence>
<keyword evidence="1" id="KW-0862">Zinc</keyword>
<dbReference type="InterPro" id="IPR021109">
    <property type="entry name" value="Peptidase_aspartic_dom_sf"/>
</dbReference>
<dbReference type="SUPFAM" id="SSF57756">
    <property type="entry name" value="Retrovirus zinc finger-like domains"/>
    <property type="match status" value="1"/>
</dbReference>
<dbReference type="Pfam" id="PF03732">
    <property type="entry name" value="Retrotrans_gag"/>
    <property type="match status" value="1"/>
</dbReference>
<protein>
    <recommendedName>
        <fullName evidence="3">CCHC-type domain-containing protein</fullName>
    </recommendedName>
</protein>
<dbReference type="PROSITE" id="PS50158">
    <property type="entry name" value="ZF_CCHC"/>
    <property type="match status" value="1"/>
</dbReference>
<evidence type="ECO:0000256" key="1">
    <source>
        <dbReference type="PROSITE-ProRule" id="PRU00047"/>
    </source>
</evidence>
<feature type="domain" description="CCHC-type" evidence="3">
    <location>
        <begin position="258"/>
        <end position="273"/>
    </location>
</feature>
<dbReference type="GO" id="GO:0008270">
    <property type="term" value="F:zinc ion binding"/>
    <property type="evidence" value="ECO:0007669"/>
    <property type="project" value="UniProtKB-KW"/>
</dbReference>
<sequence length="684" mass="77024">MSRSGSPSAGEYTEEEVENARLLLEMKKKQAEDSTERMQSSAHATGQQLMSVDAVVELIRRLVPSGASPAGYASDTMTTGEPTPGNFCVVPDLTQGLKAFSGRGGRQFWNENIILEMARQHLQGSALNWYRYHQEEIRTWSEFEEKFREKYEDTRTLTERVHEMEARVQGKDESVEDYFYTKMRLCRELKLEFQEMNNSTRDSYRVYAKIGRSVRKPAKRSHFKKLYGKNRRNVCSTEVPVSFSNKQSAPTATSQVMCFKCNEMGHYANHCKKRERTTENAARQNVNVATENNILFNDSNLKFFKDAKINGKQLRSYVDLGSQVCALRDDCSAQLRLNCNWANTKEIMEYGGAVTTTLGDVDVDLEIDCVVAKVKLQIVPKKSQEVPLLVGHPFTEQGHIQVVYAKTRKQFSDLACSCAVSRQNSRTVYLTGLLDAIRHAFANVSIACDVTAVLDRNAMLEKDIEHNGGVAKWADVVMLYEKDGQSVDSKITKLTENHIKPEGNCRSRLICQCQLVKELFERILILDDSVTAERYRNNILDVFITQLELAQGSVAAWLSETVLRGRGPGASRFESHRTGRIFSKGGTSAGPWMCVYVFQGLTVGWWKEERHSSDTTARSAGFKSQAGWASHGCLCLYSCCGVQKKEKGEERVGVGSRGKYPGAPPHHIGKKRRKKPTARYLIGP</sequence>
<dbReference type="Proteomes" id="UP000719412">
    <property type="component" value="Unassembled WGS sequence"/>
</dbReference>
<evidence type="ECO:0000313" key="4">
    <source>
        <dbReference type="EMBL" id="KAH0811191.1"/>
    </source>
</evidence>
<dbReference type="AlphaFoldDB" id="A0A8J6LFR8"/>
<dbReference type="InterPro" id="IPR036875">
    <property type="entry name" value="Znf_CCHC_sf"/>
</dbReference>
<accession>A0A8J6LFR8</accession>
<feature type="region of interest" description="Disordered" evidence="2">
    <location>
        <begin position="1"/>
        <end position="46"/>
    </location>
</feature>
<proteinExistence type="predicted"/>
<name>A0A8J6LFR8_TENMO</name>
<evidence type="ECO:0000256" key="2">
    <source>
        <dbReference type="SAM" id="MobiDB-lite"/>
    </source>
</evidence>
<feature type="compositionally biased region" description="Basic and acidic residues" evidence="2">
    <location>
        <begin position="24"/>
        <end position="36"/>
    </location>
</feature>
<feature type="compositionally biased region" description="Basic residues" evidence="2">
    <location>
        <begin position="667"/>
        <end position="677"/>
    </location>
</feature>
<keyword evidence="1" id="KW-0479">Metal-binding</keyword>
<dbReference type="Gene3D" id="4.10.60.10">
    <property type="entry name" value="Zinc finger, CCHC-type"/>
    <property type="match status" value="1"/>
</dbReference>
<dbReference type="GO" id="GO:0003676">
    <property type="term" value="F:nucleic acid binding"/>
    <property type="evidence" value="ECO:0007669"/>
    <property type="project" value="InterPro"/>
</dbReference>
<dbReference type="InterPro" id="IPR005162">
    <property type="entry name" value="Retrotrans_gag_dom"/>
</dbReference>
<organism evidence="4 5">
    <name type="scientific">Tenebrio molitor</name>
    <name type="common">Yellow mealworm beetle</name>
    <dbReference type="NCBI Taxonomy" id="7067"/>
    <lineage>
        <taxon>Eukaryota</taxon>
        <taxon>Metazoa</taxon>
        <taxon>Ecdysozoa</taxon>
        <taxon>Arthropoda</taxon>
        <taxon>Hexapoda</taxon>
        <taxon>Insecta</taxon>
        <taxon>Pterygota</taxon>
        <taxon>Neoptera</taxon>
        <taxon>Endopterygota</taxon>
        <taxon>Coleoptera</taxon>
        <taxon>Polyphaga</taxon>
        <taxon>Cucujiformia</taxon>
        <taxon>Tenebrionidae</taxon>
        <taxon>Tenebrio</taxon>
    </lineage>
</organism>
<gene>
    <name evidence="4" type="ORF">GEV33_011602</name>
</gene>
<reference evidence="4" key="1">
    <citation type="journal article" date="2020" name="J Insects Food Feed">
        <title>The yellow mealworm (Tenebrio molitor) genome: a resource for the emerging insects as food and feed industry.</title>
        <authorList>
            <person name="Eriksson T."/>
            <person name="Andere A."/>
            <person name="Kelstrup H."/>
            <person name="Emery V."/>
            <person name="Picard C."/>
        </authorList>
    </citation>
    <scope>NUCLEOTIDE SEQUENCE</scope>
    <source>
        <strain evidence="4">Stoneville</strain>
        <tissue evidence="4">Whole head</tissue>
    </source>
</reference>
<comment type="caution">
    <text evidence="4">The sequence shown here is derived from an EMBL/GenBank/DDBJ whole genome shotgun (WGS) entry which is preliminary data.</text>
</comment>
<keyword evidence="5" id="KW-1185">Reference proteome</keyword>
<dbReference type="EMBL" id="JABDTM020026981">
    <property type="protein sequence ID" value="KAH0811191.1"/>
    <property type="molecule type" value="Genomic_DNA"/>
</dbReference>